<dbReference type="AlphaFoldDB" id="A0A8J4QCZ7"/>
<keyword evidence="2" id="KW-1185">Reference proteome</keyword>
<evidence type="ECO:0000313" key="2">
    <source>
        <dbReference type="Proteomes" id="UP000737018"/>
    </source>
</evidence>
<organism evidence="1 2">
    <name type="scientific">Castanea mollissima</name>
    <name type="common">Chinese chestnut</name>
    <dbReference type="NCBI Taxonomy" id="60419"/>
    <lineage>
        <taxon>Eukaryota</taxon>
        <taxon>Viridiplantae</taxon>
        <taxon>Streptophyta</taxon>
        <taxon>Embryophyta</taxon>
        <taxon>Tracheophyta</taxon>
        <taxon>Spermatophyta</taxon>
        <taxon>Magnoliopsida</taxon>
        <taxon>eudicotyledons</taxon>
        <taxon>Gunneridae</taxon>
        <taxon>Pentapetalae</taxon>
        <taxon>rosids</taxon>
        <taxon>fabids</taxon>
        <taxon>Fagales</taxon>
        <taxon>Fagaceae</taxon>
        <taxon>Castanea</taxon>
    </lineage>
</organism>
<feature type="non-terminal residue" evidence="1">
    <location>
        <position position="1"/>
    </location>
</feature>
<evidence type="ECO:0000313" key="1">
    <source>
        <dbReference type="EMBL" id="KAF3947825.1"/>
    </source>
</evidence>
<name>A0A8J4QCZ7_9ROSI</name>
<comment type="caution">
    <text evidence="1">The sequence shown here is derived from an EMBL/GenBank/DDBJ whole genome shotgun (WGS) entry which is preliminary data.</text>
</comment>
<dbReference type="OrthoDB" id="1822481at2759"/>
<accession>A0A8J4QCZ7</accession>
<dbReference type="EMBL" id="JRKL02007372">
    <property type="protein sequence ID" value="KAF3947825.1"/>
    <property type="molecule type" value="Genomic_DNA"/>
</dbReference>
<gene>
    <name evidence="1" type="ORF">CMV_026099</name>
</gene>
<reference evidence="1" key="1">
    <citation type="submission" date="2020-03" db="EMBL/GenBank/DDBJ databases">
        <title>Castanea mollissima Vanexum genome sequencing.</title>
        <authorList>
            <person name="Staton M."/>
        </authorList>
    </citation>
    <scope>NUCLEOTIDE SEQUENCE</scope>
    <source>
        <tissue evidence="1">Leaf</tissue>
    </source>
</reference>
<sequence>MCSSPVLADLFFAGLRRSSPTYSSPVRRRSSPIFADLFVAGLRRSSPICSSPVRRRSSPIFADLFFACSSPVFVNLLFADLHRLVVLLYSININHPHNNSTQPEPKADHRIHNPLELPSLREMAHILLHGTLHVTVYEVDKLHSGGGGPKIFRKILANIEETVGIGKGVPRVYATIDLEK</sequence>
<protein>
    <submittedName>
        <fullName evidence="1">Uncharacterized protein</fullName>
    </submittedName>
</protein>
<proteinExistence type="predicted"/>
<dbReference type="Proteomes" id="UP000737018">
    <property type="component" value="Unassembled WGS sequence"/>
</dbReference>